<dbReference type="Pfam" id="PF03130">
    <property type="entry name" value="HEAT_PBS"/>
    <property type="match status" value="1"/>
</dbReference>
<dbReference type="Pfam" id="PF05157">
    <property type="entry name" value="MshEN"/>
    <property type="match status" value="1"/>
</dbReference>
<dbReference type="InterPro" id="IPR007831">
    <property type="entry name" value="T2SS_GspE_N"/>
</dbReference>
<organism evidence="3 4">
    <name type="scientific">Anaeromyxobacter diazotrophicus</name>
    <dbReference type="NCBI Taxonomy" id="2590199"/>
    <lineage>
        <taxon>Bacteria</taxon>
        <taxon>Pseudomonadati</taxon>
        <taxon>Myxococcota</taxon>
        <taxon>Myxococcia</taxon>
        <taxon>Myxococcales</taxon>
        <taxon>Cystobacterineae</taxon>
        <taxon>Anaeromyxobacteraceae</taxon>
        <taxon>Anaeromyxobacter</taxon>
    </lineage>
</organism>
<reference evidence="4" key="1">
    <citation type="journal article" date="2020" name="Appl. Environ. Microbiol.">
        <title>Diazotrophic Anaeromyxobacter Isolates from Soils.</title>
        <authorList>
            <person name="Masuda Y."/>
            <person name="Yamanaka H."/>
            <person name="Xu Z.X."/>
            <person name="Shiratori Y."/>
            <person name="Aono T."/>
            <person name="Amachi S."/>
            <person name="Senoo K."/>
            <person name="Itoh H."/>
        </authorList>
    </citation>
    <scope>NUCLEOTIDE SEQUENCE [LARGE SCALE GENOMIC DNA]</scope>
    <source>
        <strain evidence="4">R267</strain>
    </source>
</reference>
<keyword evidence="4" id="KW-1185">Reference proteome</keyword>
<dbReference type="InterPro" id="IPR037257">
    <property type="entry name" value="T2SS_E_N_sf"/>
</dbReference>
<gene>
    <name evidence="3" type="ORF">AMYX_42950</name>
</gene>
<dbReference type="InterPro" id="IPR011989">
    <property type="entry name" value="ARM-like"/>
</dbReference>
<dbReference type="EMBL" id="BJTG01000016">
    <property type="protein sequence ID" value="GEJ59554.1"/>
    <property type="molecule type" value="Genomic_DNA"/>
</dbReference>
<name>A0A7I9VSY0_9BACT</name>
<proteinExistence type="predicted"/>
<dbReference type="RefSeq" id="WP_176069157.1">
    <property type="nucleotide sequence ID" value="NZ_BJTG01000016.1"/>
</dbReference>
<accession>A0A7I9VSY0</accession>
<dbReference type="Proteomes" id="UP000503640">
    <property type="component" value="Unassembled WGS sequence"/>
</dbReference>
<sequence>MPLDLAALLVEAGAASAADVQRALERQRQAGGALDTALLELGLVEEGELVRFLARASGLPPAPLELAADPALRAVFPARVAERHGLAPFHLRGGELAVAVTHPLDLPALEELSFMLSLKVVPHVAPEWRVRRLLAQLFGGELAGRFAALASRKGARPAPAPAPGPAAGGEAGPGAESPDDEPAITFTFGLAEPEEPLAAALAHALESDLEALLGDATPPAPTSGTAPRWSRDEAFAALEAATGRDEVVAVALRYTLDFFEAAALLAVTRARVVGHDAVGWPDARERCRAVRLDRDEAGLLRAVLGTSGPYLGPVGRDPGNEKLLAGLGRAWPRTALVYPVSLRERTVCLLYADNGEAPVSPSRLGDLLLLLGAVGAALERVLVRGKQARAAAPAGEVSAGWAVREPGRAAGEAPGAPAPLPAAAPLPPPRDAAEAVARLGAAPRGSPARAELIARLAQQGPEAAAALRAAFPGPVEVAGRGAEIPVEERGPLLAALVALGPVATPYVIDLLREADPARRRLAALLLGRGADPAAFLPLADAALDVDRGARDAALGALAQQRTHPEFRPVLERLRRSLVAGEGDRRARAARALGALGDEEAIPLLVQALDAAEPVHGAAEAALEALTGASGAGAEGWLGWWRERRGRRREGGP</sequence>
<comment type="caution">
    <text evidence="3">The sequence shown here is derived from an EMBL/GenBank/DDBJ whole genome shotgun (WGS) entry which is preliminary data.</text>
</comment>
<evidence type="ECO:0000259" key="2">
    <source>
        <dbReference type="Pfam" id="PF05157"/>
    </source>
</evidence>
<dbReference type="SUPFAM" id="SSF48371">
    <property type="entry name" value="ARM repeat"/>
    <property type="match status" value="1"/>
</dbReference>
<dbReference type="InterPro" id="IPR016024">
    <property type="entry name" value="ARM-type_fold"/>
</dbReference>
<evidence type="ECO:0000256" key="1">
    <source>
        <dbReference type="SAM" id="MobiDB-lite"/>
    </source>
</evidence>
<protein>
    <recommendedName>
        <fullName evidence="2">Type II secretion system protein GspE N-terminal domain-containing protein</fullName>
    </recommendedName>
</protein>
<dbReference type="Gene3D" id="1.25.10.10">
    <property type="entry name" value="Leucine-rich Repeat Variant"/>
    <property type="match status" value="1"/>
</dbReference>
<dbReference type="InterPro" id="IPR004155">
    <property type="entry name" value="PBS_lyase_HEAT"/>
</dbReference>
<evidence type="ECO:0000313" key="4">
    <source>
        <dbReference type="Proteomes" id="UP000503640"/>
    </source>
</evidence>
<dbReference type="Gene3D" id="3.30.300.160">
    <property type="entry name" value="Type II secretion system, protein E, N-terminal domain"/>
    <property type="match status" value="1"/>
</dbReference>
<feature type="domain" description="Type II secretion system protein GspE N-terminal" evidence="2">
    <location>
        <begin position="65"/>
        <end position="142"/>
    </location>
</feature>
<feature type="region of interest" description="Disordered" evidence="1">
    <location>
        <begin position="154"/>
        <end position="183"/>
    </location>
</feature>
<dbReference type="AlphaFoldDB" id="A0A7I9VSY0"/>
<evidence type="ECO:0000313" key="3">
    <source>
        <dbReference type="EMBL" id="GEJ59554.1"/>
    </source>
</evidence>
<feature type="compositionally biased region" description="Pro residues" evidence="1">
    <location>
        <begin position="416"/>
        <end position="429"/>
    </location>
</feature>
<feature type="region of interest" description="Disordered" evidence="1">
    <location>
        <begin position="408"/>
        <end position="429"/>
    </location>
</feature>
<dbReference type="SMART" id="SM00567">
    <property type="entry name" value="EZ_HEAT"/>
    <property type="match status" value="2"/>
</dbReference>
<dbReference type="SUPFAM" id="SSF160246">
    <property type="entry name" value="EspE N-terminal domain-like"/>
    <property type="match status" value="1"/>
</dbReference>